<proteinExistence type="predicted"/>
<reference evidence="1 2" key="1">
    <citation type="submission" date="2019-09" db="EMBL/GenBank/DDBJ databases">
        <title>Genome sequence of Clostridium sp. EA1.</title>
        <authorList>
            <person name="Poehlein A."/>
            <person name="Bengelsdorf F.R."/>
            <person name="Daniel R."/>
        </authorList>
    </citation>
    <scope>NUCLEOTIDE SEQUENCE [LARGE SCALE GENOMIC DNA]</scope>
    <source>
        <strain evidence="1 2">EA1</strain>
    </source>
</reference>
<dbReference type="AlphaFoldDB" id="A0A6N8I0A5"/>
<name>A0A6N8I0A5_9FIRM</name>
<protein>
    <recommendedName>
        <fullName evidence="3">XRE family transcriptional regulator</fullName>
    </recommendedName>
</protein>
<accession>A0A6N8I0A5</accession>
<dbReference type="RefSeq" id="WP_156990585.1">
    <property type="nucleotide sequence ID" value="NZ_VWXL01000053.1"/>
</dbReference>
<evidence type="ECO:0008006" key="3">
    <source>
        <dbReference type="Google" id="ProtNLM"/>
    </source>
</evidence>
<comment type="caution">
    <text evidence="1">The sequence shown here is derived from an EMBL/GenBank/DDBJ whole genome shotgun (WGS) entry which is preliminary data.</text>
</comment>
<dbReference type="Proteomes" id="UP000469440">
    <property type="component" value="Unassembled WGS sequence"/>
</dbReference>
<dbReference type="EMBL" id="VWXL01000053">
    <property type="protein sequence ID" value="MVB11338.1"/>
    <property type="molecule type" value="Genomic_DNA"/>
</dbReference>
<organism evidence="1 2">
    <name type="scientific">Caproicibacter fermentans</name>
    <dbReference type="NCBI Taxonomy" id="2576756"/>
    <lineage>
        <taxon>Bacteria</taxon>
        <taxon>Bacillati</taxon>
        <taxon>Bacillota</taxon>
        <taxon>Clostridia</taxon>
        <taxon>Eubacteriales</taxon>
        <taxon>Acutalibacteraceae</taxon>
        <taxon>Caproicibacter</taxon>
    </lineage>
</organism>
<evidence type="ECO:0000313" key="2">
    <source>
        <dbReference type="Proteomes" id="UP000469440"/>
    </source>
</evidence>
<dbReference type="OrthoDB" id="9816042at2"/>
<evidence type="ECO:0000313" key="1">
    <source>
        <dbReference type="EMBL" id="MVB11338.1"/>
    </source>
</evidence>
<keyword evidence="2" id="KW-1185">Reference proteome</keyword>
<sequence length="59" mass="6888">MKKVNLDIRRLIEESGFPYWLVAEKLGVADTTFSKKLRHELPLEEKAKIRQIIHELAAN</sequence>
<gene>
    <name evidence="1" type="ORF">CAFE_20510</name>
</gene>